<keyword evidence="4 5" id="KW-0808">Transferase</keyword>
<dbReference type="OrthoDB" id="427096at2759"/>
<dbReference type="PANTHER" id="PTHR11929">
    <property type="entry name" value="ALPHA- 1,3 -FUCOSYLTRANSFERASE"/>
    <property type="match status" value="1"/>
</dbReference>
<keyword evidence="9" id="KW-1185">Reference proteome</keyword>
<evidence type="ECO:0000259" key="7">
    <source>
        <dbReference type="Pfam" id="PF00852"/>
    </source>
</evidence>
<evidence type="ECO:0000256" key="2">
    <source>
        <dbReference type="ARBA" id="ARBA00008919"/>
    </source>
</evidence>
<feature type="region of interest" description="Disordered" evidence="6">
    <location>
        <begin position="28"/>
        <end position="47"/>
    </location>
</feature>
<keyword evidence="5" id="KW-0472">Membrane</keyword>
<keyword evidence="5" id="KW-0333">Golgi apparatus</keyword>
<dbReference type="STRING" id="5288.A0A5C5FZ95"/>
<name>A0A5C5FZ95_9BASI</name>
<comment type="pathway">
    <text evidence="1">Protein modification; protein glycosylation.</text>
</comment>
<evidence type="ECO:0000256" key="1">
    <source>
        <dbReference type="ARBA" id="ARBA00004922"/>
    </source>
</evidence>
<dbReference type="Pfam" id="PF00852">
    <property type="entry name" value="Glyco_transf_10"/>
    <property type="match status" value="1"/>
</dbReference>
<evidence type="ECO:0000313" key="9">
    <source>
        <dbReference type="Proteomes" id="UP000311382"/>
    </source>
</evidence>
<keyword evidence="3 5" id="KW-0328">Glycosyltransferase</keyword>
<dbReference type="InterPro" id="IPR038577">
    <property type="entry name" value="GT10-like_C_sf"/>
</dbReference>
<dbReference type="Gene3D" id="3.40.50.11660">
    <property type="entry name" value="Glycosyl transferase family 10, C-terminal domain"/>
    <property type="match status" value="1"/>
</dbReference>
<proteinExistence type="inferred from homology"/>
<feature type="compositionally biased region" description="Acidic residues" evidence="6">
    <location>
        <begin position="465"/>
        <end position="476"/>
    </location>
</feature>
<feature type="domain" description="Fucosyltransferase C-terminal" evidence="7">
    <location>
        <begin position="234"/>
        <end position="360"/>
    </location>
</feature>
<dbReference type="EMBL" id="SOZI01000040">
    <property type="protein sequence ID" value="TNY21616.1"/>
    <property type="molecule type" value="Genomic_DNA"/>
</dbReference>
<comment type="similarity">
    <text evidence="2 5">Belongs to the glycosyltransferase 10 family.</text>
</comment>
<dbReference type="GO" id="GO:0032580">
    <property type="term" value="C:Golgi cisterna membrane"/>
    <property type="evidence" value="ECO:0007669"/>
    <property type="project" value="UniProtKB-SubCell"/>
</dbReference>
<dbReference type="InterPro" id="IPR001503">
    <property type="entry name" value="Glyco_trans_10"/>
</dbReference>
<dbReference type="PANTHER" id="PTHR11929:SF220">
    <property type="entry name" value="FUCOSYLTRANSFERASE"/>
    <property type="match status" value="1"/>
</dbReference>
<gene>
    <name evidence="8" type="ORF">DMC30DRAFT_195173</name>
</gene>
<evidence type="ECO:0000256" key="3">
    <source>
        <dbReference type="ARBA" id="ARBA00022676"/>
    </source>
</evidence>
<dbReference type="EC" id="2.4.1.-" evidence="5"/>
<keyword evidence="5" id="KW-0812">Transmembrane</keyword>
<dbReference type="GO" id="GO:0008417">
    <property type="term" value="F:fucosyltransferase activity"/>
    <property type="evidence" value="ECO:0007669"/>
    <property type="project" value="InterPro"/>
</dbReference>
<reference evidence="8 9" key="1">
    <citation type="submission" date="2019-03" db="EMBL/GenBank/DDBJ databases">
        <title>Rhodosporidium diobovatum UCD-FST 08-225 genome sequencing, assembly, and annotation.</title>
        <authorList>
            <person name="Fakankun I.U."/>
            <person name="Fristensky B."/>
            <person name="Levin D.B."/>
        </authorList>
    </citation>
    <scope>NUCLEOTIDE SEQUENCE [LARGE SCALE GENOMIC DNA]</scope>
    <source>
        <strain evidence="8 9">UCD-FST 08-225</strain>
    </source>
</reference>
<accession>A0A5C5FZ95</accession>
<organism evidence="8 9">
    <name type="scientific">Rhodotorula diobovata</name>
    <dbReference type="NCBI Taxonomy" id="5288"/>
    <lineage>
        <taxon>Eukaryota</taxon>
        <taxon>Fungi</taxon>
        <taxon>Dikarya</taxon>
        <taxon>Basidiomycota</taxon>
        <taxon>Pucciniomycotina</taxon>
        <taxon>Microbotryomycetes</taxon>
        <taxon>Sporidiobolales</taxon>
        <taxon>Sporidiobolaceae</taxon>
        <taxon>Rhodotorula</taxon>
    </lineage>
</organism>
<dbReference type="Proteomes" id="UP000311382">
    <property type="component" value="Unassembled WGS sequence"/>
</dbReference>
<sequence length="476" mass="53239">MPVAPHETVQLQDRAYDSDDDLEAAAHFLPSTAPERAADPAWSKPRPRRDWRAPAIGLVGGLLLGVLLTHLATRWSTPTSTPKGAPQLVESLSQLDSQDLPEPVRIHYRGDNSRNRRDPLLPPSCPLPVVFTDDERGADIVVLNTDSHLGIEEAEVQRYREERPWQKFALWGVESAPNRQTLERHFNHLRDGTANETAAFEMTYRLNSSVPATYAYGYFNFSNAPLSWPDKRADRIAAAFITNCRPKNARTLILEELSKLLPGRIDSFGACRNNANAGETIKELNLTEEVGSRTRWNEKVTLIGRYKFTVAFENSNDLDYTTEKFFQALERGTVPLVFGPPDAAARFFPSPSAAIDVASYLPASYSAPSNSSSAPPKELDDDARAGLARLAERLEYLSSDAGRGEYEEMLAWKRDGKWLEDPANPLGKVVRQSHSEWDQDCRLAGVLRGEDWAKNPWVPPKAMEDEREAQEAQAEE</sequence>
<comment type="subcellular location">
    <subcellularLocation>
        <location evidence="5">Golgi apparatus</location>
        <location evidence="5">Golgi stack membrane</location>
        <topology evidence="5">Single-pass type II membrane protein</topology>
    </subcellularLocation>
</comment>
<evidence type="ECO:0000256" key="5">
    <source>
        <dbReference type="RuleBase" id="RU003832"/>
    </source>
</evidence>
<dbReference type="UniPathway" id="UPA00378"/>
<evidence type="ECO:0000313" key="8">
    <source>
        <dbReference type="EMBL" id="TNY21616.1"/>
    </source>
</evidence>
<dbReference type="SUPFAM" id="SSF53756">
    <property type="entry name" value="UDP-Glycosyltransferase/glycogen phosphorylase"/>
    <property type="match status" value="1"/>
</dbReference>
<feature type="region of interest" description="Disordered" evidence="6">
    <location>
        <begin position="454"/>
        <end position="476"/>
    </location>
</feature>
<evidence type="ECO:0000256" key="6">
    <source>
        <dbReference type="SAM" id="MobiDB-lite"/>
    </source>
</evidence>
<dbReference type="InterPro" id="IPR055270">
    <property type="entry name" value="Glyco_tran_10_C"/>
</dbReference>
<dbReference type="AlphaFoldDB" id="A0A5C5FZ95"/>
<protein>
    <recommendedName>
        <fullName evidence="5">Fucosyltransferase</fullName>
        <ecNumber evidence="5">2.4.1.-</ecNumber>
    </recommendedName>
</protein>
<comment type="caution">
    <text evidence="8">The sequence shown here is derived from an EMBL/GenBank/DDBJ whole genome shotgun (WGS) entry which is preliminary data.</text>
</comment>
<evidence type="ECO:0000256" key="4">
    <source>
        <dbReference type="ARBA" id="ARBA00022679"/>
    </source>
</evidence>